<dbReference type="InterPro" id="IPR000515">
    <property type="entry name" value="MetI-like"/>
</dbReference>
<reference evidence="9 10" key="1">
    <citation type="submission" date="2019-03" db="EMBL/GenBank/DDBJ databases">
        <title>Genomic Encyclopedia of Type Strains, Phase IV (KMG-IV): sequencing the most valuable type-strain genomes for metagenomic binning, comparative biology and taxonomic classification.</title>
        <authorList>
            <person name="Goeker M."/>
        </authorList>
    </citation>
    <scope>NUCLEOTIDE SEQUENCE [LARGE SCALE GENOMIC DNA]</scope>
    <source>
        <strain evidence="9 10">DSM 13054</strain>
    </source>
</reference>
<dbReference type="PANTHER" id="PTHR43744">
    <property type="entry name" value="ABC TRANSPORTER PERMEASE PROTEIN MG189-RELATED-RELATED"/>
    <property type="match status" value="1"/>
</dbReference>
<evidence type="ECO:0000256" key="1">
    <source>
        <dbReference type="ARBA" id="ARBA00004651"/>
    </source>
</evidence>
<proteinExistence type="inferred from homology"/>
<evidence type="ECO:0000259" key="8">
    <source>
        <dbReference type="PROSITE" id="PS50928"/>
    </source>
</evidence>
<dbReference type="Proteomes" id="UP000294886">
    <property type="component" value="Unassembled WGS sequence"/>
</dbReference>
<keyword evidence="4 7" id="KW-0812">Transmembrane</keyword>
<dbReference type="RefSeq" id="WP_132038835.1">
    <property type="nucleotide sequence ID" value="NZ_SLWU01000001.1"/>
</dbReference>
<feature type="transmembrane region" description="Helical" evidence="7">
    <location>
        <begin position="141"/>
        <end position="159"/>
    </location>
</feature>
<feature type="transmembrane region" description="Helical" evidence="7">
    <location>
        <begin position="180"/>
        <end position="203"/>
    </location>
</feature>
<comment type="subcellular location">
    <subcellularLocation>
        <location evidence="1 7">Cell membrane</location>
        <topology evidence="1 7">Multi-pass membrane protein</topology>
    </subcellularLocation>
</comment>
<feature type="transmembrane region" description="Helical" evidence="7">
    <location>
        <begin position="69"/>
        <end position="93"/>
    </location>
</feature>
<protein>
    <submittedName>
        <fullName evidence="9">Carbohydrate ABC transporter membrane protein 2 (CUT1 family)</fullName>
    </submittedName>
</protein>
<comment type="caution">
    <text evidence="9">The sequence shown here is derived from an EMBL/GenBank/DDBJ whole genome shotgun (WGS) entry which is preliminary data.</text>
</comment>
<evidence type="ECO:0000256" key="3">
    <source>
        <dbReference type="ARBA" id="ARBA00022475"/>
    </source>
</evidence>
<feature type="transmembrane region" description="Helical" evidence="7">
    <location>
        <begin position="105"/>
        <end position="129"/>
    </location>
</feature>
<evidence type="ECO:0000256" key="5">
    <source>
        <dbReference type="ARBA" id="ARBA00022989"/>
    </source>
</evidence>
<dbReference type="PROSITE" id="PS50928">
    <property type="entry name" value="ABC_TM1"/>
    <property type="match status" value="1"/>
</dbReference>
<evidence type="ECO:0000256" key="2">
    <source>
        <dbReference type="ARBA" id="ARBA00022448"/>
    </source>
</evidence>
<dbReference type="EMBL" id="SLWU01000001">
    <property type="protein sequence ID" value="TCO68634.1"/>
    <property type="molecule type" value="Genomic_DNA"/>
</dbReference>
<dbReference type="CDD" id="cd06261">
    <property type="entry name" value="TM_PBP2"/>
    <property type="match status" value="1"/>
</dbReference>
<keyword evidence="5 7" id="KW-1133">Transmembrane helix</keyword>
<comment type="similarity">
    <text evidence="7">Belongs to the binding-protein-dependent transport system permease family.</text>
</comment>
<evidence type="ECO:0000313" key="9">
    <source>
        <dbReference type="EMBL" id="TCO68634.1"/>
    </source>
</evidence>
<feature type="transmembrane region" description="Helical" evidence="7">
    <location>
        <begin position="238"/>
        <end position="259"/>
    </location>
</feature>
<dbReference type="PANTHER" id="PTHR43744:SF8">
    <property type="entry name" value="SN-GLYCEROL-3-PHOSPHATE TRANSPORT SYSTEM PERMEASE PROTEIN UGPE"/>
    <property type="match status" value="1"/>
</dbReference>
<dbReference type="Gene3D" id="1.10.3720.10">
    <property type="entry name" value="MetI-like"/>
    <property type="match status" value="1"/>
</dbReference>
<sequence>MKKLLLYLILTLIAFLMLSPLLWMVSTSLSKDSVIVSTSLIPKEFTLENYVKAWNFPRIFNKDVTFGTFFLNSIIVTVCLVIGGLFFDSLAGYVLARKDFPGRSLFFYAALITLMIPFYVTAIPMFLIVKGLGWINTYQGLIVPFLSSGFGIYMFKQYFQTIPIELEEAAKIDGYSDFWIYARVIVPLAKPAFATMGILKFLWSWNMFFWPLIVTTDIKMKVLQLGLTMFRGLNVTQWGLLTAGMTMATLPTILVYLLFQRYFTSGLIAGSLKG</sequence>
<dbReference type="InterPro" id="IPR035906">
    <property type="entry name" value="MetI-like_sf"/>
</dbReference>
<dbReference type="AlphaFoldDB" id="A0A4R2K7S4"/>
<keyword evidence="6 7" id="KW-0472">Membrane</keyword>
<organism evidence="9 10">
    <name type="scientific">Caldanaerobacter subterraneus</name>
    <dbReference type="NCBI Taxonomy" id="911092"/>
    <lineage>
        <taxon>Bacteria</taxon>
        <taxon>Bacillati</taxon>
        <taxon>Bacillota</taxon>
        <taxon>Clostridia</taxon>
        <taxon>Thermoanaerobacterales</taxon>
        <taxon>Thermoanaerobacteraceae</taxon>
        <taxon>Caldanaerobacter</taxon>
    </lineage>
</organism>
<evidence type="ECO:0000256" key="4">
    <source>
        <dbReference type="ARBA" id="ARBA00022692"/>
    </source>
</evidence>
<feature type="domain" description="ABC transmembrane type-1" evidence="8">
    <location>
        <begin position="70"/>
        <end position="259"/>
    </location>
</feature>
<dbReference type="GO" id="GO:0005886">
    <property type="term" value="C:plasma membrane"/>
    <property type="evidence" value="ECO:0007669"/>
    <property type="project" value="UniProtKB-SubCell"/>
</dbReference>
<dbReference type="SUPFAM" id="SSF161098">
    <property type="entry name" value="MetI-like"/>
    <property type="match status" value="1"/>
</dbReference>
<name>A0A4R2K7S4_9THEO</name>
<dbReference type="Pfam" id="PF00528">
    <property type="entry name" value="BPD_transp_1"/>
    <property type="match status" value="1"/>
</dbReference>
<evidence type="ECO:0000256" key="6">
    <source>
        <dbReference type="ARBA" id="ARBA00023136"/>
    </source>
</evidence>
<keyword evidence="3" id="KW-1003">Cell membrane</keyword>
<evidence type="ECO:0000256" key="7">
    <source>
        <dbReference type="RuleBase" id="RU363032"/>
    </source>
</evidence>
<evidence type="ECO:0000313" key="10">
    <source>
        <dbReference type="Proteomes" id="UP000294886"/>
    </source>
</evidence>
<keyword evidence="2 7" id="KW-0813">Transport</keyword>
<gene>
    <name evidence="9" type="ORF">EV203_101104</name>
</gene>
<dbReference type="GO" id="GO:0055085">
    <property type="term" value="P:transmembrane transport"/>
    <property type="evidence" value="ECO:0007669"/>
    <property type="project" value="InterPro"/>
</dbReference>
<accession>A0A4R2K7S4</accession>